<evidence type="ECO:0000256" key="4">
    <source>
        <dbReference type="SAM" id="Phobius"/>
    </source>
</evidence>
<comment type="similarity">
    <text evidence="1">Belongs to the glycosyltransferase 2 family.</text>
</comment>
<sequence>MSPSHDIDTRQTVNFRSVDSQPRGLSAPVSRLRAPALLLTFCILALIQLAVFSTGSLDWLFPQRDYVFTPYVGEHSIAVRTYIVSFYVAYSIYGSGSATARALFALELVFLFLTICALLDVANTLFLVLFGSPYPLTFVQILAGLIGFGLFSLMLVQRGVMPPTKPVETGEQHNLRMLLRIVAVATTAGAASAYVGLQDWRLIEGMRELTLLGGIGPGILLFLPTFFLQLYIIGLLERRLSAASGHAEPISVIVPAHNEAPIIAETIRHIDEAAQQFAAEVELIVLDNNSSDDTAEIARTAIAEGSAITGRVVAVPRPGKAHALNRGIEEAKHALVLRIDADTQIGPDNIRLAVQNFHEPHIGVVGGVPLPPGGGMFDRARLVEVLVKHGYYSPALSAFWGLIGVPGMFAIYRAEALRKAGRIATGMNGEDTDMSFRISELGYHCIVDYRVSYVSEVPATFAHMREQRMRWFRSVYHVSARGRSAILSNSTTIRGKLVLPYMLLNSGRRAMMVPILFFGLLQLLTASGTDNVLVWQSIIAVLVGAPALVAVGAILLNRHPAALLAMPEYLAFRALRSWYTLESVLSIQISRRSRRYSEMMERVA</sequence>
<keyword evidence="7" id="KW-1185">Reference proteome</keyword>
<dbReference type="RefSeq" id="WP_136693717.1">
    <property type="nucleotide sequence ID" value="NZ_SSHH01000002.1"/>
</dbReference>
<protein>
    <submittedName>
        <fullName evidence="6">Glycosyltransferase family 2 protein</fullName>
    </submittedName>
</protein>
<dbReference type="EMBL" id="SSHH01000002">
    <property type="protein sequence ID" value="TIX50697.1"/>
    <property type="molecule type" value="Genomic_DNA"/>
</dbReference>
<reference evidence="6 7" key="1">
    <citation type="submission" date="2019-04" db="EMBL/GenBank/DDBJ databases">
        <title>Altererythrobacter aquimixticola sp. nov., isolated from sediment of junction between the ocean and a freshwater spring.</title>
        <authorList>
            <person name="Yoon J.-H."/>
        </authorList>
    </citation>
    <scope>NUCLEOTIDE SEQUENCE [LARGE SCALE GENOMIC DNA]</scope>
    <source>
        <strain evidence="6 7">SSKS-13</strain>
    </source>
</reference>
<feature type="transmembrane region" description="Helical" evidence="4">
    <location>
        <begin position="36"/>
        <end position="57"/>
    </location>
</feature>
<feature type="transmembrane region" description="Helical" evidence="4">
    <location>
        <begin position="209"/>
        <end position="233"/>
    </location>
</feature>
<dbReference type="SUPFAM" id="SSF53448">
    <property type="entry name" value="Nucleotide-diphospho-sugar transferases"/>
    <property type="match status" value="1"/>
</dbReference>
<evidence type="ECO:0000256" key="1">
    <source>
        <dbReference type="ARBA" id="ARBA00006739"/>
    </source>
</evidence>
<feature type="transmembrane region" description="Helical" evidence="4">
    <location>
        <begin position="533"/>
        <end position="556"/>
    </location>
</feature>
<keyword evidence="4" id="KW-0472">Membrane</keyword>
<evidence type="ECO:0000313" key="7">
    <source>
        <dbReference type="Proteomes" id="UP000309389"/>
    </source>
</evidence>
<keyword evidence="2" id="KW-0328">Glycosyltransferase</keyword>
<dbReference type="CDD" id="cd06423">
    <property type="entry name" value="CESA_like"/>
    <property type="match status" value="1"/>
</dbReference>
<dbReference type="OrthoDB" id="6116224at2"/>
<accession>A0A4T3F288</accession>
<organism evidence="6 7">
    <name type="scientific">Alteraurantiacibacter aquimixticola</name>
    <dbReference type="NCBI Taxonomy" id="2489173"/>
    <lineage>
        <taxon>Bacteria</taxon>
        <taxon>Pseudomonadati</taxon>
        <taxon>Pseudomonadota</taxon>
        <taxon>Alphaproteobacteria</taxon>
        <taxon>Sphingomonadales</taxon>
        <taxon>Erythrobacteraceae</taxon>
        <taxon>Alteraurantiacibacter</taxon>
    </lineage>
</organism>
<name>A0A4T3F288_9SPHN</name>
<comment type="caution">
    <text evidence="6">The sequence shown here is derived from an EMBL/GenBank/DDBJ whole genome shotgun (WGS) entry which is preliminary data.</text>
</comment>
<dbReference type="PANTHER" id="PTHR43630:SF1">
    <property type="entry name" value="POLY-BETA-1,6-N-ACETYL-D-GLUCOSAMINE SYNTHASE"/>
    <property type="match status" value="1"/>
</dbReference>
<dbReference type="AlphaFoldDB" id="A0A4T3F288"/>
<dbReference type="Gene3D" id="3.90.550.10">
    <property type="entry name" value="Spore Coat Polysaccharide Biosynthesis Protein SpsA, Chain A"/>
    <property type="match status" value="1"/>
</dbReference>
<feature type="transmembrane region" description="Helical" evidence="4">
    <location>
        <begin position="108"/>
        <end position="130"/>
    </location>
</feature>
<feature type="domain" description="Glycosyltransferase 2-like" evidence="5">
    <location>
        <begin position="251"/>
        <end position="419"/>
    </location>
</feature>
<keyword evidence="3 6" id="KW-0808">Transferase</keyword>
<keyword evidence="4" id="KW-1133">Transmembrane helix</keyword>
<dbReference type="InterPro" id="IPR001173">
    <property type="entry name" value="Glyco_trans_2-like"/>
</dbReference>
<dbReference type="Pfam" id="PF00535">
    <property type="entry name" value="Glycos_transf_2"/>
    <property type="match status" value="1"/>
</dbReference>
<feature type="transmembrane region" description="Helical" evidence="4">
    <location>
        <begin position="510"/>
        <end position="527"/>
    </location>
</feature>
<evidence type="ECO:0000256" key="3">
    <source>
        <dbReference type="ARBA" id="ARBA00022679"/>
    </source>
</evidence>
<keyword evidence="4" id="KW-0812">Transmembrane</keyword>
<evidence type="ECO:0000313" key="6">
    <source>
        <dbReference type="EMBL" id="TIX50697.1"/>
    </source>
</evidence>
<feature type="transmembrane region" description="Helical" evidence="4">
    <location>
        <begin position="77"/>
        <end position="96"/>
    </location>
</feature>
<dbReference type="Proteomes" id="UP000309389">
    <property type="component" value="Unassembled WGS sequence"/>
</dbReference>
<dbReference type="GO" id="GO:0016757">
    <property type="term" value="F:glycosyltransferase activity"/>
    <property type="evidence" value="ECO:0007669"/>
    <property type="project" value="UniProtKB-KW"/>
</dbReference>
<dbReference type="PANTHER" id="PTHR43630">
    <property type="entry name" value="POLY-BETA-1,6-N-ACETYL-D-GLUCOSAMINE SYNTHASE"/>
    <property type="match status" value="1"/>
</dbReference>
<feature type="transmembrane region" description="Helical" evidence="4">
    <location>
        <begin position="136"/>
        <end position="156"/>
    </location>
</feature>
<gene>
    <name evidence="6" type="ORF">E5222_10635</name>
</gene>
<dbReference type="InterPro" id="IPR029044">
    <property type="entry name" value="Nucleotide-diphossugar_trans"/>
</dbReference>
<evidence type="ECO:0000259" key="5">
    <source>
        <dbReference type="Pfam" id="PF00535"/>
    </source>
</evidence>
<evidence type="ECO:0000256" key="2">
    <source>
        <dbReference type="ARBA" id="ARBA00022676"/>
    </source>
</evidence>
<proteinExistence type="inferred from homology"/>